<evidence type="ECO:0000313" key="14">
    <source>
        <dbReference type="EMBL" id="KAF7491153.1"/>
    </source>
</evidence>
<dbReference type="PANTHER" id="PTHR33562">
    <property type="entry name" value="ATILLA, ISOFORM B-RELATED-RELATED"/>
    <property type="match status" value="1"/>
</dbReference>
<gene>
    <name evidence="14" type="ORF">SSS_8128</name>
</gene>
<dbReference type="EnsemblMetazoa" id="SSS_8128s_mrna">
    <property type="protein sequence ID" value="KAF7491153.1"/>
    <property type="gene ID" value="SSS_8128"/>
</dbReference>
<name>A0A834RCF2_SARSC</name>
<reference evidence="15" key="3">
    <citation type="submission" date="2022-06" db="UniProtKB">
        <authorList>
            <consortium name="EnsemblMetazoa"/>
        </authorList>
    </citation>
    <scope>IDENTIFICATION</scope>
</reference>
<dbReference type="Proteomes" id="UP000070412">
    <property type="component" value="Unassembled WGS sequence"/>
</dbReference>
<dbReference type="AlphaFoldDB" id="A0A834RCF2"/>
<keyword evidence="7" id="KW-0325">Glycoprotein</keyword>
<comment type="subcellular location">
    <subcellularLocation>
        <location evidence="1">Cell membrane</location>
        <topology evidence="1">Lipid-anchor</topology>
        <topology evidence="1">GPI-anchor</topology>
        <orientation evidence="1">Extracellular side</orientation>
    </subcellularLocation>
    <subcellularLocation>
        <location evidence="9">Membrane raft</location>
        <topology evidence="9">Lipid-anchor</topology>
        <topology evidence="9">GPI-anchor</topology>
        <orientation evidence="9">Extracellular side</orientation>
    </subcellularLocation>
</comment>
<evidence type="ECO:0000256" key="9">
    <source>
        <dbReference type="ARBA" id="ARBA00044499"/>
    </source>
</evidence>
<keyword evidence="6" id="KW-1015">Disulfide bond</keyword>
<dbReference type="CDD" id="cd23595">
    <property type="entry name" value="TFP_LU_ECD_Qvr"/>
    <property type="match status" value="1"/>
</dbReference>
<dbReference type="InterPro" id="IPR050975">
    <property type="entry name" value="Sleep_regulator"/>
</dbReference>
<evidence type="ECO:0000256" key="11">
    <source>
        <dbReference type="ARBA" id="ARBA00044561"/>
    </source>
</evidence>
<keyword evidence="5" id="KW-0090">Biological rhythms</keyword>
<evidence type="ECO:0000256" key="7">
    <source>
        <dbReference type="ARBA" id="ARBA00023180"/>
    </source>
</evidence>
<organism evidence="14">
    <name type="scientific">Sarcoptes scabiei</name>
    <name type="common">Itch mite</name>
    <name type="synonym">Acarus scabiei</name>
    <dbReference type="NCBI Taxonomy" id="52283"/>
    <lineage>
        <taxon>Eukaryota</taxon>
        <taxon>Metazoa</taxon>
        <taxon>Ecdysozoa</taxon>
        <taxon>Arthropoda</taxon>
        <taxon>Chelicerata</taxon>
        <taxon>Arachnida</taxon>
        <taxon>Acari</taxon>
        <taxon>Acariformes</taxon>
        <taxon>Sarcoptiformes</taxon>
        <taxon>Astigmata</taxon>
        <taxon>Psoroptidia</taxon>
        <taxon>Sarcoptoidea</taxon>
        <taxon>Sarcoptidae</taxon>
        <taxon>Sarcoptinae</taxon>
        <taxon>Sarcoptes</taxon>
    </lineage>
</organism>
<dbReference type="OrthoDB" id="9991292at2759"/>
<dbReference type="GO" id="GO:0030431">
    <property type="term" value="P:sleep"/>
    <property type="evidence" value="ECO:0007669"/>
    <property type="project" value="InterPro"/>
</dbReference>
<dbReference type="GO" id="GO:0005886">
    <property type="term" value="C:plasma membrane"/>
    <property type="evidence" value="ECO:0007669"/>
    <property type="project" value="UniProtKB-SubCell"/>
</dbReference>
<comment type="function">
    <text evidence="12">Bifunctional regulator of neuronal activity in the mushroom body, and possibly other regions of the brain, that acts as a signaling molecule required for homeostatic regulation of sleep under normal conditions and after sleep deprivation. Reduces neuronal excitability by enhancing Sh/shaker K(+) channel activity; possibly by stabilizing Sh/shaker to increase protein levels, accelerating its activation kinetics, slowing C-type inactivation and enhancing recovery from inactivation. Specifically affects the A-type K(+) current. Antagonizes nicotinic acetylcholine receptors (nAChRs) to reduce synaptic transmission, possibly by preventing their localization to the cell surface. Required for regulation of neuromuscular excitability and plasticity at neuromuscular junctions.</text>
</comment>
<dbReference type="GO" id="GO:0032222">
    <property type="term" value="P:regulation of synaptic transmission, cholinergic"/>
    <property type="evidence" value="ECO:0007669"/>
    <property type="project" value="InterPro"/>
</dbReference>
<keyword evidence="4" id="KW-0732">Signal</keyword>
<evidence type="ECO:0000313" key="15">
    <source>
        <dbReference type="EnsemblMetazoa" id="KAF7491153.1"/>
    </source>
</evidence>
<dbReference type="EMBL" id="WVUK01000060">
    <property type="protein sequence ID" value="KAF7491153.1"/>
    <property type="molecule type" value="Genomic_DNA"/>
</dbReference>
<accession>A0A834RCF2</accession>
<protein>
    <recommendedName>
        <fullName evidence="10">UPAR/Ly6 domain-containing protein qvr</fullName>
    </recommendedName>
    <alternativeName>
        <fullName evidence="11">Protein quiver</fullName>
    </alternativeName>
    <alternativeName>
        <fullName evidence="8">Protein sleepless</fullName>
    </alternativeName>
</protein>
<dbReference type="PANTHER" id="PTHR33562:SF31">
    <property type="entry name" value="PROTEIN QUIVER"/>
    <property type="match status" value="1"/>
</dbReference>
<evidence type="ECO:0000256" key="13">
    <source>
        <dbReference type="ARBA" id="ARBA00046769"/>
    </source>
</evidence>
<dbReference type="GO" id="GO:0048511">
    <property type="term" value="P:rhythmic process"/>
    <property type="evidence" value="ECO:0007669"/>
    <property type="project" value="UniProtKB-KW"/>
</dbReference>
<evidence type="ECO:0000256" key="12">
    <source>
        <dbReference type="ARBA" id="ARBA00045788"/>
    </source>
</evidence>
<dbReference type="InterPro" id="IPR031424">
    <property type="entry name" value="QVR-like"/>
</dbReference>
<evidence type="ECO:0000256" key="6">
    <source>
        <dbReference type="ARBA" id="ARBA00023157"/>
    </source>
</evidence>
<proteinExistence type="inferred from homology"/>
<reference evidence="14" key="2">
    <citation type="submission" date="2020-01" db="EMBL/GenBank/DDBJ databases">
        <authorList>
            <person name="Korhonen P.K.K."/>
            <person name="Guangxu M.G."/>
            <person name="Wang T.W."/>
            <person name="Stroehlein A.J.S."/>
            <person name="Young N.D."/>
            <person name="Ang C.-S.A."/>
            <person name="Fernando D.W.F."/>
            <person name="Lu H.L."/>
            <person name="Taylor S.T."/>
            <person name="Ehtesham M.E.M."/>
            <person name="Najaraj S.H.N."/>
            <person name="Harsha G.H.G."/>
            <person name="Madugundu A.M."/>
            <person name="Renuse S.R."/>
            <person name="Holt D.H."/>
            <person name="Pandey A.P."/>
            <person name="Papenfuss A.P."/>
            <person name="Gasser R.B.G."/>
            <person name="Fischer K.F."/>
        </authorList>
    </citation>
    <scope>NUCLEOTIDE SEQUENCE</scope>
    <source>
        <strain evidence="14">SSS_KF_BRIS2020</strain>
    </source>
</reference>
<comment type="similarity">
    <text evidence="2">Belongs to the quiver family.</text>
</comment>
<dbReference type="GO" id="GO:0045121">
    <property type="term" value="C:membrane raft"/>
    <property type="evidence" value="ECO:0007669"/>
    <property type="project" value="UniProtKB-SubCell"/>
</dbReference>
<evidence type="ECO:0000256" key="4">
    <source>
        <dbReference type="ARBA" id="ARBA00022729"/>
    </source>
</evidence>
<dbReference type="Pfam" id="PF17064">
    <property type="entry name" value="QVR"/>
    <property type="match status" value="1"/>
</dbReference>
<evidence type="ECO:0000256" key="2">
    <source>
        <dbReference type="ARBA" id="ARBA00010522"/>
    </source>
</evidence>
<evidence type="ECO:0000256" key="3">
    <source>
        <dbReference type="ARBA" id="ARBA00022475"/>
    </source>
</evidence>
<keyword evidence="3" id="KW-1003">Cell membrane</keyword>
<comment type="subunit">
    <text evidence="13">Interacts (via loop 2 of the three-fingered Ly-6 domain) with Sh/shaker; this interaction may stabilize both components of the complex and may be required for targeting or retention of Sh/shaker to neural cell projections. Interacts (via loop 2 of the three-fingered Ly-6 domain) with nAChRalpha3 and potentially other nicotinic acetylcholine receptors; this interaction is required for antagonism of nicotinic acetylcholine receptors.</text>
</comment>
<evidence type="ECO:0000256" key="10">
    <source>
        <dbReference type="ARBA" id="ARBA00044524"/>
    </source>
</evidence>
<sequence length="270" mass="30694">MASLFQYLWNCFATIRLSLPFIAQIKLVNRCSIILLFTMMLSFSILSSSSFVQGSKVWCYECESINDPYCSDPFNITFDYSLMKMCEGFCVKMVLEKNSPKKNIWRTCTSRLQINLFMVDHVCMDESGGQGHMCFCESDGCNSVHRLDQFAKFFSIRSMLLLSFASILLNELLSSSSIETSLSILLKSVLLVSIVIEMIFSMIKNQIGRLLSPSTLFSNKYSTIVIDNFELSGRAFVSSIISSIPKVLSIVSNRFRLNVDHRHLHYGRTS</sequence>
<evidence type="ECO:0000256" key="5">
    <source>
        <dbReference type="ARBA" id="ARBA00023108"/>
    </source>
</evidence>
<reference evidence="16" key="1">
    <citation type="journal article" date="2020" name="PLoS Negl. Trop. Dis.">
        <title>High-quality nuclear genome for Sarcoptes scabiei-A critical resource for a neglected parasite.</title>
        <authorList>
            <person name="Korhonen P.K."/>
            <person name="Gasser R.B."/>
            <person name="Ma G."/>
            <person name="Wang T."/>
            <person name="Stroehlein A.J."/>
            <person name="Young N.D."/>
            <person name="Ang C.S."/>
            <person name="Fernando D.D."/>
            <person name="Lu H.C."/>
            <person name="Taylor S."/>
            <person name="Reynolds S.L."/>
            <person name="Mofiz E."/>
            <person name="Najaraj S.H."/>
            <person name="Gowda H."/>
            <person name="Madugundu A."/>
            <person name="Renuse S."/>
            <person name="Holt D."/>
            <person name="Pandey A."/>
            <person name="Papenfuss A.T."/>
            <person name="Fischer K."/>
        </authorList>
    </citation>
    <scope>NUCLEOTIDE SEQUENCE [LARGE SCALE GENOMIC DNA]</scope>
</reference>
<evidence type="ECO:0000313" key="16">
    <source>
        <dbReference type="Proteomes" id="UP000070412"/>
    </source>
</evidence>
<keyword evidence="16" id="KW-1185">Reference proteome</keyword>
<evidence type="ECO:0000256" key="1">
    <source>
        <dbReference type="ARBA" id="ARBA00004471"/>
    </source>
</evidence>
<keyword evidence="3" id="KW-0472">Membrane</keyword>
<evidence type="ECO:0000256" key="8">
    <source>
        <dbReference type="ARBA" id="ARBA00031037"/>
    </source>
</evidence>